<comment type="subcellular location">
    <subcellularLocation>
        <location evidence="1">Cell membrane</location>
        <topology evidence="1">Multi-pass membrane protein</topology>
    </subcellularLocation>
</comment>
<evidence type="ECO:0000256" key="6">
    <source>
        <dbReference type="SAM" id="Phobius"/>
    </source>
</evidence>
<evidence type="ECO:0000313" key="9">
    <source>
        <dbReference type="Proteomes" id="UP001596289"/>
    </source>
</evidence>
<accession>A0ABW1RK99</accession>
<feature type="transmembrane region" description="Helical" evidence="6">
    <location>
        <begin position="272"/>
        <end position="297"/>
    </location>
</feature>
<feature type="transmembrane region" description="Helical" evidence="6">
    <location>
        <begin position="59"/>
        <end position="79"/>
    </location>
</feature>
<comment type="caution">
    <text evidence="8">The sequence shown here is derived from an EMBL/GenBank/DDBJ whole genome shotgun (WGS) entry which is preliminary data.</text>
</comment>
<feature type="transmembrane region" description="Helical" evidence="6">
    <location>
        <begin position="117"/>
        <end position="136"/>
    </location>
</feature>
<dbReference type="Gene3D" id="1.20.1250.20">
    <property type="entry name" value="MFS general substrate transporter like domains"/>
    <property type="match status" value="1"/>
</dbReference>
<dbReference type="RefSeq" id="WP_386699695.1">
    <property type="nucleotide sequence ID" value="NZ_JBHSSL010000114.1"/>
</dbReference>
<feature type="domain" description="Major facilitator superfamily (MFS) profile" evidence="7">
    <location>
        <begin position="21"/>
        <end position="470"/>
    </location>
</feature>
<dbReference type="Proteomes" id="UP001596289">
    <property type="component" value="Unassembled WGS sequence"/>
</dbReference>
<feature type="transmembrane region" description="Helical" evidence="6">
    <location>
        <begin position="364"/>
        <end position="388"/>
    </location>
</feature>
<feature type="transmembrane region" description="Helical" evidence="6">
    <location>
        <begin position="446"/>
        <end position="465"/>
    </location>
</feature>
<gene>
    <name evidence="8" type="ORF">ACFQGP_13675</name>
</gene>
<dbReference type="PANTHER" id="PTHR42718:SF9">
    <property type="entry name" value="MAJOR FACILITATOR SUPERFAMILY MULTIDRUG TRANSPORTER MFSC"/>
    <property type="match status" value="1"/>
</dbReference>
<dbReference type="Pfam" id="PF07690">
    <property type="entry name" value="MFS_1"/>
    <property type="match status" value="1"/>
</dbReference>
<keyword evidence="9" id="KW-1185">Reference proteome</keyword>
<sequence>MVKLYLEAFFVQTKQTQRFWFIAILLAGTFTMSISQSSLSTAYPTLMQYFNLPAATIQWLTTGFMLVMCVMMPVSPWLLKNIPFKHLFLGVLVIFDLGTLIILLAPNFGLMLTGRVLEAMAVGVLFPAYQAVMLTITPETKRGSTMGLAGLVMGSALAVGPIISGIVLRFTTWQGLFIVFLVIITLVLIASLFTIKSVMTLAPSSVDFISIVCSVGIIGVLYVVNQIGQSGNWAFNWVLLLVSLAALYIFVRRQFKLSQPLLELRVLKTFNYDLAVLLTAISYIALIVVTIIFPLYYQKVLGVSPFISGMALVPGAVVLSILNPLTGKLADRFGFKKVMLAGMLLICLGWLILTLFAAHMNLVLMMILAALIEGGNAFVMMPAVTLGANALPDSLIAHGTAVITTVRQVLGSTGVAVATLILANATQALQRRGVTLNQAQLGGYRAVFLTFLIVELCGLVLAFMLKDTKKA</sequence>
<evidence type="ECO:0000256" key="4">
    <source>
        <dbReference type="ARBA" id="ARBA00022989"/>
    </source>
</evidence>
<dbReference type="InterPro" id="IPR011701">
    <property type="entry name" value="MFS"/>
</dbReference>
<keyword evidence="4 6" id="KW-1133">Transmembrane helix</keyword>
<keyword evidence="2" id="KW-0813">Transport</keyword>
<feature type="transmembrane region" description="Helical" evidence="6">
    <location>
        <begin position="409"/>
        <end position="426"/>
    </location>
</feature>
<proteinExistence type="predicted"/>
<feature type="transmembrane region" description="Helical" evidence="6">
    <location>
        <begin position="86"/>
        <end position="105"/>
    </location>
</feature>
<feature type="transmembrane region" description="Helical" evidence="6">
    <location>
        <begin position="176"/>
        <end position="195"/>
    </location>
</feature>
<evidence type="ECO:0000256" key="2">
    <source>
        <dbReference type="ARBA" id="ARBA00022448"/>
    </source>
</evidence>
<dbReference type="SUPFAM" id="SSF103473">
    <property type="entry name" value="MFS general substrate transporter"/>
    <property type="match status" value="1"/>
</dbReference>
<feature type="transmembrane region" description="Helical" evidence="6">
    <location>
        <begin position="338"/>
        <end position="358"/>
    </location>
</feature>
<dbReference type="PRINTS" id="PR01036">
    <property type="entry name" value="TCRTETB"/>
</dbReference>
<protein>
    <submittedName>
        <fullName evidence="8">MFS transporter</fullName>
    </submittedName>
</protein>
<dbReference type="EMBL" id="JBHSSL010000114">
    <property type="protein sequence ID" value="MFC6171605.1"/>
    <property type="molecule type" value="Genomic_DNA"/>
</dbReference>
<feature type="transmembrane region" description="Helical" evidence="6">
    <location>
        <begin position="20"/>
        <end position="39"/>
    </location>
</feature>
<dbReference type="Gene3D" id="1.20.1720.10">
    <property type="entry name" value="Multidrug resistance protein D"/>
    <property type="match status" value="1"/>
</dbReference>
<evidence type="ECO:0000256" key="3">
    <source>
        <dbReference type="ARBA" id="ARBA00022692"/>
    </source>
</evidence>
<evidence type="ECO:0000256" key="1">
    <source>
        <dbReference type="ARBA" id="ARBA00004651"/>
    </source>
</evidence>
<evidence type="ECO:0000313" key="8">
    <source>
        <dbReference type="EMBL" id="MFC6171605.1"/>
    </source>
</evidence>
<dbReference type="InterPro" id="IPR020846">
    <property type="entry name" value="MFS_dom"/>
</dbReference>
<dbReference type="PANTHER" id="PTHR42718">
    <property type="entry name" value="MAJOR FACILITATOR SUPERFAMILY MULTIDRUG TRANSPORTER MFSC"/>
    <property type="match status" value="1"/>
</dbReference>
<name>A0ABW1RK99_9LACO</name>
<feature type="transmembrane region" description="Helical" evidence="6">
    <location>
        <begin position="233"/>
        <end position="251"/>
    </location>
</feature>
<evidence type="ECO:0000259" key="7">
    <source>
        <dbReference type="PROSITE" id="PS50850"/>
    </source>
</evidence>
<reference evidence="9" key="1">
    <citation type="journal article" date="2019" name="Int. J. Syst. Evol. Microbiol.">
        <title>The Global Catalogue of Microorganisms (GCM) 10K type strain sequencing project: providing services to taxonomists for standard genome sequencing and annotation.</title>
        <authorList>
            <consortium name="The Broad Institute Genomics Platform"/>
            <consortium name="The Broad Institute Genome Sequencing Center for Infectious Disease"/>
            <person name="Wu L."/>
            <person name="Ma J."/>
        </authorList>
    </citation>
    <scope>NUCLEOTIDE SEQUENCE [LARGE SCALE GENOMIC DNA]</scope>
    <source>
        <strain evidence="9">CCM 8904</strain>
    </source>
</reference>
<keyword evidence="3 6" id="KW-0812">Transmembrane</keyword>
<feature type="transmembrane region" description="Helical" evidence="6">
    <location>
        <begin position="207"/>
        <end position="227"/>
    </location>
</feature>
<feature type="transmembrane region" description="Helical" evidence="6">
    <location>
        <begin position="303"/>
        <end position="326"/>
    </location>
</feature>
<dbReference type="PROSITE" id="PS50850">
    <property type="entry name" value="MFS"/>
    <property type="match status" value="1"/>
</dbReference>
<keyword evidence="5 6" id="KW-0472">Membrane</keyword>
<dbReference type="InterPro" id="IPR036259">
    <property type="entry name" value="MFS_trans_sf"/>
</dbReference>
<feature type="transmembrane region" description="Helical" evidence="6">
    <location>
        <begin position="148"/>
        <end position="170"/>
    </location>
</feature>
<evidence type="ECO:0000256" key="5">
    <source>
        <dbReference type="ARBA" id="ARBA00023136"/>
    </source>
</evidence>
<organism evidence="8 9">
    <name type="scientific">Loigolactobacillus jiayinensis</name>
    <dbReference type="NCBI Taxonomy" id="2486016"/>
    <lineage>
        <taxon>Bacteria</taxon>
        <taxon>Bacillati</taxon>
        <taxon>Bacillota</taxon>
        <taxon>Bacilli</taxon>
        <taxon>Lactobacillales</taxon>
        <taxon>Lactobacillaceae</taxon>
        <taxon>Loigolactobacillus</taxon>
    </lineage>
</organism>